<sequence length="290" mass="34223">MDDNLNDKRNPYMNAEGQRKLHTSIIAFVDILGFKEIVRNAQKKGTSQELFADFHQVISTWYKRDIVDSNRLFKMPFIGGKKDKYKIRIFTDCILIGCPIEKKERRHNFIEGSDEFLELLSKLYLFQLDMANNGYLIRGAIALDELYMDDVIIYGNGVTEAYEAESIQAKYPRIILTKSAEDMFVKIDNSFAHQGRENYLRPYLNRDSDGLLFLNYLESIKIGDSDYQFVSELEKHKQMLDNKLIQYRNKPHILEKYIWAANYHNYFCNQPPCYDDYQIDLTKYQMQSIN</sequence>
<organism evidence="1 2">
    <name type="scientific">Methylomonas methanica</name>
    <dbReference type="NCBI Taxonomy" id="421"/>
    <lineage>
        <taxon>Bacteria</taxon>
        <taxon>Pseudomonadati</taxon>
        <taxon>Pseudomonadota</taxon>
        <taxon>Gammaproteobacteria</taxon>
        <taxon>Methylococcales</taxon>
        <taxon>Methylococcaceae</taxon>
        <taxon>Methylomonas</taxon>
    </lineage>
</organism>
<accession>A0A177M4R6</accession>
<dbReference type="Proteomes" id="UP000077763">
    <property type="component" value="Unassembled WGS sequence"/>
</dbReference>
<reference evidence="1 2" key="1">
    <citation type="submission" date="2016-03" db="EMBL/GenBank/DDBJ databases">
        <authorList>
            <person name="Ploux O."/>
        </authorList>
    </citation>
    <scope>NUCLEOTIDE SEQUENCE [LARGE SCALE GENOMIC DNA]</scope>
    <source>
        <strain evidence="1 2">R-45371</strain>
    </source>
</reference>
<gene>
    <name evidence="1" type="ORF">A1353_19535</name>
</gene>
<protein>
    <recommendedName>
        <fullName evidence="3">Guanylate cyclase domain-containing protein</fullName>
    </recommendedName>
</protein>
<evidence type="ECO:0008006" key="3">
    <source>
        <dbReference type="Google" id="ProtNLM"/>
    </source>
</evidence>
<name>A0A177M4R6_METMH</name>
<comment type="caution">
    <text evidence="1">The sequence shown here is derived from an EMBL/GenBank/DDBJ whole genome shotgun (WGS) entry which is preliminary data.</text>
</comment>
<dbReference type="AlphaFoldDB" id="A0A177M4R6"/>
<proteinExistence type="predicted"/>
<dbReference type="RefSeq" id="WP_064037802.1">
    <property type="nucleotide sequence ID" value="NZ_LUUH01000076.1"/>
</dbReference>
<evidence type="ECO:0000313" key="2">
    <source>
        <dbReference type="Proteomes" id="UP000077763"/>
    </source>
</evidence>
<evidence type="ECO:0000313" key="1">
    <source>
        <dbReference type="EMBL" id="OAI00631.1"/>
    </source>
</evidence>
<dbReference type="EMBL" id="LUUH01000076">
    <property type="protein sequence ID" value="OAI00631.1"/>
    <property type="molecule type" value="Genomic_DNA"/>
</dbReference>